<accession>A0A6J4SCS3</accession>
<feature type="non-terminal residue" evidence="2">
    <location>
        <position position="1"/>
    </location>
</feature>
<protein>
    <submittedName>
        <fullName evidence="2">Uncharacterized protein</fullName>
    </submittedName>
</protein>
<evidence type="ECO:0000256" key="1">
    <source>
        <dbReference type="SAM" id="MobiDB-lite"/>
    </source>
</evidence>
<dbReference type="AlphaFoldDB" id="A0A6J4SCS3"/>
<reference evidence="2" key="1">
    <citation type="submission" date="2020-02" db="EMBL/GenBank/DDBJ databases">
        <authorList>
            <person name="Meier V. D."/>
        </authorList>
    </citation>
    <scope>NUCLEOTIDE SEQUENCE</scope>
    <source>
        <strain evidence="2">AVDCRST_MAG38</strain>
    </source>
</reference>
<feature type="compositionally biased region" description="Basic and acidic residues" evidence="1">
    <location>
        <begin position="56"/>
        <end position="69"/>
    </location>
</feature>
<feature type="compositionally biased region" description="Gly residues" evidence="1">
    <location>
        <begin position="70"/>
        <end position="83"/>
    </location>
</feature>
<feature type="non-terminal residue" evidence="2">
    <location>
        <position position="83"/>
    </location>
</feature>
<feature type="compositionally biased region" description="Basic residues" evidence="1">
    <location>
        <begin position="35"/>
        <end position="48"/>
    </location>
</feature>
<feature type="region of interest" description="Disordered" evidence="1">
    <location>
        <begin position="1"/>
        <end position="83"/>
    </location>
</feature>
<dbReference type="EMBL" id="CADCVJ010000229">
    <property type="protein sequence ID" value="CAA9494866.1"/>
    <property type="molecule type" value="Genomic_DNA"/>
</dbReference>
<feature type="compositionally biased region" description="Basic residues" evidence="1">
    <location>
        <begin position="8"/>
        <end position="18"/>
    </location>
</feature>
<gene>
    <name evidence="2" type="ORF">AVDCRST_MAG38-2861</name>
</gene>
<evidence type="ECO:0000313" key="2">
    <source>
        <dbReference type="EMBL" id="CAA9494866.1"/>
    </source>
</evidence>
<name>A0A6J4SCS3_9ACTN</name>
<proteinExistence type="predicted"/>
<sequence length="83" mass="8537">AQLLTAGHRGRGPGRRAAVRPQDQWHHAAVAGQRRGVRSRRRGGHRGFRAAAVGAGDDRAAEGPRDRGGEGAGTRGGAAGGRL</sequence>
<organism evidence="2">
    <name type="scientific">uncultured Solirubrobacteraceae bacterium</name>
    <dbReference type="NCBI Taxonomy" id="1162706"/>
    <lineage>
        <taxon>Bacteria</taxon>
        <taxon>Bacillati</taxon>
        <taxon>Actinomycetota</taxon>
        <taxon>Thermoleophilia</taxon>
        <taxon>Solirubrobacterales</taxon>
        <taxon>Solirubrobacteraceae</taxon>
        <taxon>environmental samples</taxon>
    </lineage>
</organism>